<dbReference type="CDD" id="cd01335">
    <property type="entry name" value="Radical_SAM"/>
    <property type="match status" value="1"/>
</dbReference>
<dbReference type="InterPro" id="IPR013785">
    <property type="entry name" value="Aldolase_TIM"/>
</dbReference>
<dbReference type="Gene3D" id="3.20.20.70">
    <property type="entry name" value="Aldolase class I"/>
    <property type="match status" value="1"/>
</dbReference>
<organism evidence="14 15">
    <name type="scientific">Ancylobacter tetraedralis</name>
    <dbReference type="NCBI Taxonomy" id="217068"/>
    <lineage>
        <taxon>Bacteria</taxon>
        <taxon>Pseudomonadati</taxon>
        <taxon>Pseudomonadota</taxon>
        <taxon>Alphaproteobacteria</taxon>
        <taxon>Hyphomicrobiales</taxon>
        <taxon>Xanthobacteraceae</taxon>
        <taxon>Ancylobacter</taxon>
    </lineage>
</organism>
<reference evidence="14 15" key="1">
    <citation type="submission" date="2020-08" db="EMBL/GenBank/DDBJ databases">
        <title>Genomic Encyclopedia of Type Strains, Phase IV (KMG-IV): sequencing the most valuable type-strain genomes for metagenomic binning, comparative biology and taxonomic classification.</title>
        <authorList>
            <person name="Goeker M."/>
        </authorList>
    </citation>
    <scope>NUCLEOTIDE SEQUENCE [LARGE SCALE GENOMIC DNA]</scope>
    <source>
        <strain evidence="14 15">DSM 5895</strain>
    </source>
</reference>
<dbReference type="NCBIfam" id="TIGR00238">
    <property type="entry name" value="KamA family radical SAM protein"/>
    <property type="match status" value="1"/>
</dbReference>
<evidence type="ECO:0000256" key="9">
    <source>
        <dbReference type="ARBA" id="ARBA00023014"/>
    </source>
</evidence>
<dbReference type="NCBIfam" id="TIGR03822">
    <property type="entry name" value="AblA_like_2"/>
    <property type="match status" value="1"/>
</dbReference>
<evidence type="ECO:0000256" key="10">
    <source>
        <dbReference type="ARBA" id="ARBA00023235"/>
    </source>
</evidence>
<comment type="cofactor">
    <cofactor evidence="2">
        <name>[4Fe-4S] cluster</name>
        <dbReference type="ChEBI" id="CHEBI:49883"/>
    </cofactor>
</comment>
<keyword evidence="8" id="KW-0408">Iron</keyword>
<dbReference type="GO" id="GO:0046872">
    <property type="term" value="F:metal ion binding"/>
    <property type="evidence" value="ECO:0007669"/>
    <property type="project" value="UniProtKB-KW"/>
</dbReference>
<evidence type="ECO:0000256" key="4">
    <source>
        <dbReference type="ARBA" id="ARBA00022485"/>
    </source>
</evidence>
<evidence type="ECO:0000256" key="12">
    <source>
        <dbReference type="PIRSR" id="PIRSR603739-50"/>
    </source>
</evidence>
<evidence type="ECO:0000256" key="5">
    <source>
        <dbReference type="ARBA" id="ARBA00022691"/>
    </source>
</evidence>
<dbReference type="RefSeq" id="WP_183189599.1">
    <property type="nucleotide sequence ID" value="NZ_JACICD010000003.1"/>
</dbReference>
<keyword evidence="7 12" id="KW-0663">Pyridoxal phosphate</keyword>
<dbReference type="SFLD" id="SFLDS00029">
    <property type="entry name" value="Radical_SAM"/>
    <property type="match status" value="1"/>
</dbReference>
<feature type="binding site" evidence="11">
    <location>
        <position position="127"/>
    </location>
    <ligand>
        <name>[4Fe-4S] cluster</name>
        <dbReference type="ChEBI" id="CHEBI:49883"/>
        <note>4Fe-4S-S-AdoMet</note>
    </ligand>
</feature>
<dbReference type="Pfam" id="PF12544">
    <property type="entry name" value="LAM_C"/>
    <property type="match status" value="1"/>
</dbReference>
<comment type="caution">
    <text evidence="14">The sequence shown here is derived from an EMBL/GenBank/DDBJ whole genome shotgun (WGS) entry which is preliminary data.</text>
</comment>
<dbReference type="Pfam" id="PF04055">
    <property type="entry name" value="Radical_SAM"/>
    <property type="match status" value="1"/>
</dbReference>
<dbReference type="PANTHER" id="PTHR30538">
    <property type="entry name" value="LYSINE 2,3-AMINOMUTASE-RELATED"/>
    <property type="match status" value="1"/>
</dbReference>
<evidence type="ECO:0000256" key="7">
    <source>
        <dbReference type="ARBA" id="ARBA00022898"/>
    </source>
</evidence>
<evidence type="ECO:0000313" key="14">
    <source>
        <dbReference type="EMBL" id="MBB3771443.1"/>
    </source>
</evidence>
<dbReference type="SFLD" id="SFLDG01070">
    <property type="entry name" value="PLP-dependent"/>
    <property type="match status" value="1"/>
</dbReference>
<keyword evidence="15" id="KW-1185">Reference proteome</keyword>
<dbReference type="AlphaFoldDB" id="A0A839Z9M7"/>
<keyword evidence="6 11" id="KW-0479">Metal-binding</keyword>
<dbReference type="PANTHER" id="PTHR30538:SF1">
    <property type="entry name" value="L-LYSINE 2,3-AMINOMUTASE"/>
    <property type="match status" value="1"/>
</dbReference>
<dbReference type="InterPro" id="IPR022447">
    <property type="entry name" value="Lys_aminomutase-rel"/>
</dbReference>
<dbReference type="InterPro" id="IPR025895">
    <property type="entry name" value="LAM_C_dom"/>
</dbReference>
<evidence type="ECO:0000256" key="8">
    <source>
        <dbReference type="ARBA" id="ARBA00023004"/>
    </source>
</evidence>
<dbReference type="InterPro" id="IPR007197">
    <property type="entry name" value="rSAM"/>
</dbReference>
<dbReference type="InterPro" id="IPR058240">
    <property type="entry name" value="rSAM_sf"/>
</dbReference>
<proteinExistence type="inferred from homology"/>
<feature type="domain" description="Radical SAM core" evidence="13">
    <location>
        <begin position="106"/>
        <end position="319"/>
    </location>
</feature>
<evidence type="ECO:0000256" key="1">
    <source>
        <dbReference type="ARBA" id="ARBA00001933"/>
    </source>
</evidence>
<dbReference type="SUPFAM" id="SSF102114">
    <property type="entry name" value="Radical SAM enzymes"/>
    <property type="match status" value="1"/>
</dbReference>
<keyword evidence="10 14" id="KW-0413">Isomerase</keyword>
<keyword evidence="4 11" id="KW-0004">4Fe-4S</keyword>
<dbReference type="EC" id="5.4.3.2" evidence="14"/>
<dbReference type="PIRSF" id="PIRSF004911">
    <property type="entry name" value="DUF160"/>
    <property type="match status" value="1"/>
</dbReference>
<feature type="binding site" evidence="11">
    <location>
        <position position="120"/>
    </location>
    <ligand>
        <name>[4Fe-4S] cluster</name>
        <dbReference type="ChEBI" id="CHEBI:49883"/>
        <note>4Fe-4S-S-AdoMet</note>
    </ligand>
</feature>
<dbReference type="InterPro" id="IPR003739">
    <property type="entry name" value="Lys_aminomutase/Glu_NH3_mut"/>
</dbReference>
<name>A0A839Z9M7_9HYPH</name>
<feature type="binding site" evidence="11">
    <location>
        <position position="124"/>
    </location>
    <ligand>
        <name>[4Fe-4S] cluster</name>
        <dbReference type="ChEBI" id="CHEBI:49883"/>
        <note>4Fe-4S-S-AdoMet</note>
    </ligand>
</feature>
<dbReference type="GO" id="GO:0050066">
    <property type="term" value="F:L-lysine 2,3-aminomutase activity"/>
    <property type="evidence" value="ECO:0007669"/>
    <property type="project" value="UniProtKB-EC"/>
</dbReference>
<evidence type="ECO:0000256" key="11">
    <source>
        <dbReference type="PIRSR" id="PIRSR004911-1"/>
    </source>
</evidence>
<comment type="similarity">
    <text evidence="3">Belongs to the radical SAM superfamily. KamA family.</text>
</comment>
<evidence type="ECO:0000256" key="2">
    <source>
        <dbReference type="ARBA" id="ARBA00001966"/>
    </source>
</evidence>
<evidence type="ECO:0000256" key="3">
    <source>
        <dbReference type="ARBA" id="ARBA00008703"/>
    </source>
</evidence>
<keyword evidence="9 11" id="KW-0411">Iron-sulfur</keyword>
<accession>A0A839Z9M7</accession>
<gene>
    <name evidence="14" type="ORF">FHS55_002042</name>
</gene>
<dbReference type="Proteomes" id="UP000533469">
    <property type="component" value="Unassembled WGS sequence"/>
</dbReference>
<protein>
    <submittedName>
        <fullName evidence="14">Lysine 2,3-aminomutase</fullName>
        <ecNumber evidence="14">5.4.3.2</ecNumber>
    </submittedName>
</protein>
<sequence>MTLPATAPAPSPPAATLPRTLRRLDELTEAGLLPAPADRPGALDAVAARYAVAVTPVLAGLIDPADRADPIAHQFLPDARELETRPQELADPIGDSAHSPVPGIVHRYPDRVLLKLVGVCAVYCRFCFRREMVGPGAESSLSDAALDGALAYVAGHPEIWEVVVTGGDPLVAAPRRLAELMARLAAIRHVKIVRFHTRVPVAAPERITPALVEALRVAGLTTYVAVHANHERELGPQARAALARLADAGIALVGQSVLLAGINDEAETLAALFRALVECRVKPYYLHHPDLAPGTAHFRLPLSRGQELMQALRGRVSGLALPTYVLDIPGGYGKVPVGPGYLEPTPEGWRVTDYCGGVHAYAEGVDAPDVGA</sequence>
<dbReference type="GO" id="GO:0051539">
    <property type="term" value="F:4 iron, 4 sulfur cluster binding"/>
    <property type="evidence" value="ECO:0007669"/>
    <property type="project" value="UniProtKB-KW"/>
</dbReference>
<comment type="cofactor">
    <cofactor evidence="1 12">
        <name>pyridoxal 5'-phosphate</name>
        <dbReference type="ChEBI" id="CHEBI:597326"/>
    </cofactor>
</comment>
<evidence type="ECO:0000259" key="13">
    <source>
        <dbReference type="PROSITE" id="PS51918"/>
    </source>
</evidence>
<keyword evidence="5" id="KW-0949">S-adenosyl-L-methionine</keyword>
<evidence type="ECO:0000256" key="6">
    <source>
        <dbReference type="ARBA" id="ARBA00022723"/>
    </source>
</evidence>
<dbReference type="PROSITE" id="PS51918">
    <property type="entry name" value="RADICAL_SAM"/>
    <property type="match status" value="1"/>
</dbReference>
<dbReference type="EMBL" id="JACICD010000003">
    <property type="protein sequence ID" value="MBB3771443.1"/>
    <property type="molecule type" value="Genomic_DNA"/>
</dbReference>
<evidence type="ECO:0000313" key="15">
    <source>
        <dbReference type="Proteomes" id="UP000533469"/>
    </source>
</evidence>
<feature type="modified residue" description="N6-(pyridoxal phosphate)lysine" evidence="12">
    <location>
        <position position="334"/>
    </location>
</feature>